<reference evidence="13" key="1">
    <citation type="submission" date="2025-08" db="UniProtKB">
        <authorList>
            <consortium name="RefSeq"/>
        </authorList>
    </citation>
    <scope>IDENTIFICATION</scope>
</reference>
<keyword evidence="9" id="KW-0539">Nucleus</keyword>
<proteinExistence type="inferred from homology"/>
<protein>
    <recommendedName>
        <fullName evidence="10">Transmembrane protein 188</fullName>
    </recommendedName>
</protein>
<accession>A0ABM4DKN4</accession>
<name>A0ABM4DKN4_HYDVU</name>
<evidence type="ECO:0000256" key="11">
    <source>
        <dbReference type="SAM" id="Phobius"/>
    </source>
</evidence>
<dbReference type="PANTHER" id="PTHR20996:SF1">
    <property type="entry name" value="NUCLEAR ENVELOPE PHOSPHATASE-REGULATORY SUBUNIT 1"/>
    <property type="match status" value="1"/>
</dbReference>
<evidence type="ECO:0000256" key="1">
    <source>
        <dbReference type="ARBA" id="ARBA00004232"/>
    </source>
</evidence>
<dbReference type="InterPro" id="IPR019168">
    <property type="entry name" value="NEP1-R1"/>
</dbReference>
<evidence type="ECO:0000313" key="12">
    <source>
        <dbReference type="Proteomes" id="UP001652625"/>
    </source>
</evidence>
<dbReference type="Pfam" id="PF09771">
    <property type="entry name" value="Tmemb_18A"/>
    <property type="match status" value="1"/>
</dbReference>
<keyword evidence="4" id="KW-0963">Cytoplasm</keyword>
<evidence type="ECO:0000256" key="2">
    <source>
        <dbReference type="ARBA" id="ARBA00004496"/>
    </source>
</evidence>
<dbReference type="RefSeq" id="XP_065675094.1">
    <property type="nucleotide sequence ID" value="XM_065819022.1"/>
</dbReference>
<evidence type="ECO:0000313" key="13">
    <source>
        <dbReference type="RefSeq" id="XP_065675094.1"/>
    </source>
</evidence>
<feature type="transmembrane region" description="Helical" evidence="11">
    <location>
        <begin position="39"/>
        <end position="59"/>
    </location>
</feature>
<sequence length="146" mass="16772">MNMAAVGAFTSMDQAEDLKAFERRIVELLDSLGPTANKWKFGFICTCFIAIVTAFGWLFDQQITEISFVQSLFNHKLFSLSCFGLLVMLLMGVHKRILIQSIILSRCRTVLQDFNMSCDDRGRLILKPRPIKENESYYSRFYQGHG</sequence>
<evidence type="ECO:0000256" key="10">
    <source>
        <dbReference type="ARBA" id="ARBA00030458"/>
    </source>
</evidence>
<evidence type="ECO:0000256" key="4">
    <source>
        <dbReference type="ARBA" id="ARBA00022490"/>
    </source>
</evidence>
<keyword evidence="7" id="KW-0443">Lipid metabolism</keyword>
<keyword evidence="5 11" id="KW-0812">Transmembrane</keyword>
<comment type="similarity">
    <text evidence="3">Belongs to the CNEP1R1 family.</text>
</comment>
<comment type="subcellular location">
    <subcellularLocation>
        <location evidence="2">Cytoplasm</location>
    </subcellularLocation>
    <subcellularLocation>
        <location evidence="1">Nucleus membrane</location>
        <topology evidence="1">Multi-pass membrane protein</topology>
    </subcellularLocation>
</comment>
<organism evidence="12 13">
    <name type="scientific">Hydra vulgaris</name>
    <name type="common">Hydra</name>
    <name type="synonym">Hydra attenuata</name>
    <dbReference type="NCBI Taxonomy" id="6087"/>
    <lineage>
        <taxon>Eukaryota</taxon>
        <taxon>Metazoa</taxon>
        <taxon>Cnidaria</taxon>
        <taxon>Hydrozoa</taxon>
        <taxon>Hydroidolina</taxon>
        <taxon>Anthoathecata</taxon>
        <taxon>Aplanulata</taxon>
        <taxon>Hydridae</taxon>
        <taxon>Hydra</taxon>
    </lineage>
</organism>
<evidence type="ECO:0000256" key="3">
    <source>
        <dbReference type="ARBA" id="ARBA00010998"/>
    </source>
</evidence>
<keyword evidence="12" id="KW-1185">Reference proteome</keyword>
<evidence type="ECO:0000256" key="6">
    <source>
        <dbReference type="ARBA" id="ARBA00022989"/>
    </source>
</evidence>
<keyword evidence="6 11" id="KW-1133">Transmembrane helix</keyword>
<dbReference type="PANTHER" id="PTHR20996">
    <property type="entry name" value="NUCLEAR ENVELOPE PHOSPHATASE-REGULATORY SUBUNIT 1"/>
    <property type="match status" value="1"/>
</dbReference>
<feature type="transmembrane region" description="Helical" evidence="11">
    <location>
        <begin position="71"/>
        <end position="93"/>
    </location>
</feature>
<keyword evidence="8 11" id="KW-0472">Membrane</keyword>
<gene>
    <name evidence="13" type="primary">LOC136091437</name>
</gene>
<dbReference type="Proteomes" id="UP001652625">
    <property type="component" value="Chromosome 15"/>
</dbReference>
<dbReference type="GeneID" id="136091437"/>
<evidence type="ECO:0000256" key="5">
    <source>
        <dbReference type="ARBA" id="ARBA00022692"/>
    </source>
</evidence>
<evidence type="ECO:0000256" key="8">
    <source>
        <dbReference type="ARBA" id="ARBA00023136"/>
    </source>
</evidence>
<evidence type="ECO:0000256" key="9">
    <source>
        <dbReference type="ARBA" id="ARBA00023242"/>
    </source>
</evidence>
<evidence type="ECO:0000256" key="7">
    <source>
        <dbReference type="ARBA" id="ARBA00023098"/>
    </source>
</evidence>